<dbReference type="KEGG" id="mbah:HYN46_16875"/>
<protein>
    <submittedName>
        <fullName evidence="2">Uncharacterized protein</fullName>
    </submittedName>
</protein>
<evidence type="ECO:0000313" key="1">
    <source>
        <dbReference type="EMBL" id="AXI04361.1"/>
    </source>
</evidence>
<dbReference type="EMBL" id="CP031222">
    <property type="protein sequence ID" value="AXI04405.1"/>
    <property type="molecule type" value="Genomic_DNA"/>
</dbReference>
<evidence type="ECO:0000313" key="3">
    <source>
        <dbReference type="Proteomes" id="UP000253940"/>
    </source>
</evidence>
<keyword evidence="3" id="KW-1185">Reference proteome</keyword>
<reference evidence="2 3" key="1">
    <citation type="submission" date="2018-07" db="EMBL/GenBank/DDBJ databases">
        <title>Genome sequencing of Moraxellaceae gen. HYN0046.</title>
        <authorList>
            <person name="Kim M."/>
            <person name="Yi H."/>
        </authorList>
    </citation>
    <scope>NUCLEOTIDE SEQUENCE [LARGE SCALE GENOMIC DNA]</scope>
    <source>
        <strain evidence="2 3">HYN0046</strain>
    </source>
</reference>
<dbReference type="RefSeq" id="WP_114900469.1">
    <property type="nucleotide sequence ID" value="NZ_CP031222.1"/>
</dbReference>
<proteinExistence type="predicted"/>
<evidence type="ECO:0000313" key="2">
    <source>
        <dbReference type="EMBL" id="AXI04405.1"/>
    </source>
</evidence>
<dbReference type="KEGG" id="mbah:HYN46_17120"/>
<accession>A0A345PAU6</accession>
<dbReference type="Proteomes" id="UP000253940">
    <property type="component" value="Chromosome"/>
</dbReference>
<dbReference type="AlphaFoldDB" id="A0A345PAU6"/>
<dbReference type="Pfam" id="PF14354">
    <property type="entry name" value="Lar_restr_allev"/>
    <property type="match status" value="1"/>
</dbReference>
<name>A0A345PAU6_9GAMM</name>
<organism evidence="2 3">
    <name type="scientific">Aquirhabdus parva</name>
    <dbReference type="NCBI Taxonomy" id="2283318"/>
    <lineage>
        <taxon>Bacteria</taxon>
        <taxon>Pseudomonadati</taxon>
        <taxon>Pseudomonadota</taxon>
        <taxon>Gammaproteobacteria</taxon>
        <taxon>Moraxellales</taxon>
        <taxon>Moraxellaceae</taxon>
        <taxon>Aquirhabdus</taxon>
    </lineage>
</organism>
<dbReference type="OrthoDB" id="9204720at2"/>
<gene>
    <name evidence="1" type="ORF">HYN46_16875</name>
    <name evidence="2" type="ORF">HYN46_17120</name>
</gene>
<dbReference type="EMBL" id="CP031222">
    <property type="protein sequence ID" value="AXI04361.1"/>
    <property type="molecule type" value="Genomic_DNA"/>
</dbReference>
<sequence length="176" mass="19728">MRVNLHEANACDIANLRGYGPRQIESIQYVQGTALFLVMVTGSDEMIYTSDGKCVDNKLFSDESCDILSVNKRVIINACPFCGGPPVVLVELDKSMMAVRIESDSAWTTECFLGHVWCHECGSKGSETEHDFGDIFDSEDREAVAREAVRLWNRRENIFGGDHSRLFDVNKDTQGR</sequence>